<organism evidence="3">
    <name type="scientific">Chromera velia CCMP2878</name>
    <dbReference type="NCBI Taxonomy" id="1169474"/>
    <lineage>
        <taxon>Eukaryota</taxon>
        <taxon>Sar</taxon>
        <taxon>Alveolata</taxon>
        <taxon>Colpodellida</taxon>
        <taxon>Chromeraceae</taxon>
        <taxon>Chromera</taxon>
    </lineage>
</organism>
<dbReference type="PhylomeDB" id="A0A0G4HM93"/>
<dbReference type="VEuPathDB" id="CryptoDB:Cvel_29033"/>
<gene>
    <name evidence="3" type="ORF">Cvel_29033</name>
</gene>
<dbReference type="AlphaFoldDB" id="A0A0G4HM93"/>
<proteinExistence type="predicted"/>
<accession>A0A0G4HM93</accession>
<dbReference type="InterPro" id="IPR029052">
    <property type="entry name" value="Metallo-depent_PP-like"/>
</dbReference>
<evidence type="ECO:0000256" key="1">
    <source>
        <dbReference type="SAM" id="MobiDB-lite"/>
    </source>
</evidence>
<feature type="compositionally biased region" description="Polar residues" evidence="1">
    <location>
        <begin position="243"/>
        <end position="258"/>
    </location>
</feature>
<feature type="domain" description="Calcineurin-like phosphoesterase" evidence="2">
    <location>
        <begin position="28"/>
        <end position="187"/>
    </location>
</feature>
<name>A0A0G4HM93_9ALVE</name>
<dbReference type="InterPro" id="IPR004843">
    <property type="entry name" value="Calcineurin-like_PHP"/>
</dbReference>
<dbReference type="SUPFAM" id="SSF56300">
    <property type="entry name" value="Metallo-dependent phosphatases"/>
    <property type="match status" value="1"/>
</dbReference>
<evidence type="ECO:0000313" key="3">
    <source>
        <dbReference type="EMBL" id="CEM45299.1"/>
    </source>
</evidence>
<dbReference type="EMBL" id="CDMZ01003149">
    <property type="protein sequence ID" value="CEM45299.1"/>
    <property type="molecule type" value="Genomic_DNA"/>
</dbReference>
<dbReference type="GO" id="GO:0016787">
    <property type="term" value="F:hydrolase activity"/>
    <property type="evidence" value="ECO:0007669"/>
    <property type="project" value="InterPro"/>
</dbReference>
<evidence type="ECO:0000259" key="2">
    <source>
        <dbReference type="Pfam" id="PF00149"/>
    </source>
</evidence>
<dbReference type="Pfam" id="PF00149">
    <property type="entry name" value="Metallophos"/>
    <property type="match status" value="1"/>
</dbReference>
<dbReference type="Gene3D" id="3.60.21.10">
    <property type="match status" value="1"/>
</dbReference>
<reference evidence="3" key="1">
    <citation type="submission" date="2014-11" db="EMBL/GenBank/DDBJ databases">
        <authorList>
            <person name="Otto D Thomas"/>
            <person name="Naeem Raeece"/>
        </authorList>
    </citation>
    <scope>NUCLEOTIDE SEQUENCE</scope>
</reference>
<dbReference type="InterPro" id="IPR051693">
    <property type="entry name" value="UPF0046_metallophosphoest"/>
</dbReference>
<dbReference type="CDD" id="cd07379">
    <property type="entry name" value="MPP_239FB"/>
    <property type="match status" value="1"/>
</dbReference>
<dbReference type="PANTHER" id="PTHR12905:SF0">
    <property type="entry name" value="CALCINEURIN-LIKE PHOSPHOESTERASE DOMAIN-CONTAINING PROTEIN"/>
    <property type="match status" value="1"/>
</dbReference>
<protein>
    <recommendedName>
        <fullName evidence="2">Calcineurin-like phosphoesterase domain-containing protein</fullName>
    </recommendedName>
</protein>
<dbReference type="PANTHER" id="PTHR12905">
    <property type="entry name" value="METALLOPHOSPHOESTERASE"/>
    <property type="match status" value="1"/>
</dbReference>
<feature type="region of interest" description="Disordered" evidence="1">
    <location>
        <begin position="236"/>
        <end position="310"/>
    </location>
</feature>
<sequence length="310" mass="33654">MAQAVYNFCSGLFGSKRYRPGEQEGKTIRVVLISDTHNKHRDLQLPDGDVLIHVGDYTCFGKEEHARDFNAWLGEQKHKVKLVVHGNHESNSPWVKNATEVLSNATKVLKNEVFVTEEGVKIWGTDFFWPVAPGTFNPYFQLIPVDTDILIAHGPAKRFADGAKGCDALTRTCQRVRPALVVSGHIHFAYGHAQGSWMDGLGETLFVNAANADERRGIHPDRVPVVVDIFKPLNPAAPKTEEAQPQSQTDESAQTATAPQVPDQGRFRASSSLVAGAQAVTEAPEGKATGTAEGEADPKAAASTTTEEGF</sequence>